<dbReference type="AlphaFoldDB" id="A0A3B0WKQ8"/>
<organism evidence="1">
    <name type="scientific">hydrothermal vent metagenome</name>
    <dbReference type="NCBI Taxonomy" id="652676"/>
    <lineage>
        <taxon>unclassified sequences</taxon>
        <taxon>metagenomes</taxon>
        <taxon>ecological metagenomes</taxon>
    </lineage>
</organism>
<sequence>MNQEKYEFPRFCKKCNCDLELDDYAIDTHTCQNKHTFFFKCPKCADYVATAMSNIPQEKWKNFIAADKINEVEAKYEAAMKSHS</sequence>
<accession>A0A3B0WKQ8</accession>
<reference evidence="1" key="1">
    <citation type="submission" date="2018-06" db="EMBL/GenBank/DDBJ databases">
        <authorList>
            <person name="Zhirakovskaya E."/>
        </authorList>
    </citation>
    <scope>NUCLEOTIDE SEQUENCE</scope>
</reference>
<gene>
    <name evidence="1" type="ORF">MNBD_GAMMA07-296</name>
</gene>
<dbReference type="EMBL" id="UOFF01000257">
    <property type="protein sequence ID" value="VAW56598.1"/>
    <property type="molecule type" value="Genomic_DNA"/>
</dbReference>
<protein>
    <submittedName>
        <fullName evidence="1">Uncharacterized protein</fullName>
    </submittedName>
</protein>
<proteinExistence type="predicted"/>
<name>A0A3B0WKQ8_9ZZZZ</name>
<evidence type="ECO:0000313" key="1">
    <source>
        <dbReference type="EMBL" id="VAW56598.1"/>
    </source>
</evidence>